<feature type="transmembrane region" description="Helical" evidence="1">
    <location>
        <begin position="7"/>
        <end position="28"/>
    </location>
</feature>
<dbReference type="SUPFAM" id="SSF55785">
    <property type="entry name" value="PYP-like sensor domain (PAS domain)"/>
    <property type="match status" value="1"/>
</dbReference>
<dbReference type="STRING" id="1121409.SAMN02745124_02959"/>
<dbReference type="PROSITE" id="PS50112">
    <property type="entry name" value="PAS"/>
    <property type="match status" value="1"/>
</dbReference>
<sequence length="247" mass="27477">MIRYHRNTVLVGLVLGVYTLLLVTPAYFTRASGNLPETTLIGPAAATAALFCATLFALLSIISSLRKRIETLQVSLSQRETELADIRFNLEQIIEKRTFEISVVNASLNREIAERLQAETRSKELQKQMELILNSAGEGIFGLDADGNLTFVNTAASLMLGWKRGEMIGMSHHELVHHSHVDGSRHDPEHCPIRQAFKDGIVHFSSDDVFWTKDGTCFPVEYVSTPIIEDSTIKGAVVVFRDQSTFS</sequence>
<proteinExistence type="predicted"/>
<evidence type="ECO:0000313" key="4">
    <source>
        <dbReference type="Proteomes" id="UP000184139"/>
    </source>
</evidence>
<dbReference type="Gene3D" id="3.30.450.20">
    <property type="entry name" value="PAS domain"/>
    <property type="match status" value="1"/>
</dbReference>
<evidence type="ECO:0000256" key="1">
    <source>
        <dbReference type="SAM" id="Phobius"/>
    </source>
</evidence>
<dbReference type="InterPro" id="IPR013767">
    <property type="entry name" value="PAS_fold"/>
</dbReference>
<dbReference type="InterPro" id="IPR035965">
    <property type="entry name" value="PAS-like_dom_sf"/>
</dbReference>
<accession>A0A1M5XD42</accession>
<name>A0A1M5XD42_9BACT</name>
<dbReference type="GO" id="GO:0006355">
    <property type="term" value="P:regulation of DNA-templated transcription"/>
    <property type="evidence" value="ECO:0007669"/>
    <property type="project" value="InterPro"/>
</dbReference>
<dbReference type="Pfam" id="PF00989">
    <property type="entry name" value="PAS"/>
    <property type="match status" value="1"/>
</dbReference>
<dbReference type="CDD" id="cd00130">
    <property type="entry name" value="PAS"/>
    <property type="match status" value="1"/>
</dbReference>
<dbReference type="PANTHER" id="PTHR44757">
    <property type="entry name" value="DIGUANYLATE CYCLASE DGCP"/>
    <property type="match status" value="1"/>
</dbReference>
<keyword evidence="1" id="KW-0812">Transmembrane</keyword>
<dbReference type="NCBIfam" id="TIGR00229">
    <property type="entry name" value="sensory_box"/>
    <property type="match status" value="1"/>
</dbReference>
<dbReference type="PANTHER" id="PTHR44757:SF2">
    <property type="entry name" value="BIOFILM ARCHITECTURE MAINTENANCE PROTEIN MBAA"/>
    <property type="match status" value="1"/>
</dbReference>
<dbReference type="Proteomes" id="UP000184139">
    <property type="component" value="Unassembled WGS sequence"/>
</dbReference>
<dbReference type="AlphaFoldDB" id="A0A1M5XD42"/>
<keyword evidence="1" id="KW-0472">Membrane</keyword>
<feature type="domain" description="PAS" evidence="2">
    <location>
        <begin position="125"/>
        <end position="200"/>
    </location>
</feature>
<reference evidence="3 4" key="1">
    <citation type="submission" date="2016-11" db="EMBL/GenBank/DDBJ databases">
        <authorList>
            <person name="Jaros S."/>
            <person name="Januszkiewicz K."/>
            <person name="Wedrychowicz H."/>
        </authorList>
    </citation>
    <scope>NUCLEOTIDE SEQUENCE [LARGE SCALE GENOMIC DNA]</scope>
    <source>
        <strain evidence="3 4">DSM 9705</strain>
    </source>
</reference>
<keyword evidence="4" id="KW-1185">Reference proteome</keyword>
<feature type="transmembrane region" description="Helical" evidence="1">
    <location>
        <begin position="40"/>
        <end position="62"/>
    </location>
</feature>
<organism evidence="3 4">
    <name type="scientific">Desulfofustis glycolicus DSM 9705</name>
    <dbReference type="NCBI Taxonomy" id="1121409"/>
    <lineage>
        <taxon>Bacteria</taxon>
        <taxon>Pseudomonadati</taxon>
        <taxon>Thermodesulfobacteriota</taxon>
        <taxon>Desulfobulbia</taxon>
        <taxon>Desulfobulbales</taxon>
        <taxon>Desulfocapsaceae</taxon>
        <taxon>Desulfofustis</taxon>
    </lineage>
</organism>
<protein>
    <submittedName>
        <fullName evidence="3">PAS domain S-box-containing protein</fullName>
    </submittedName>
</protein>
<dbReference type="EMBL" id="FQXS01000019">
    <property type="protein sequence ID" value="SHH97572.1"/>
    <property type="molecule type" value="Genomic_DNA"/>
</dbReference>
<dbReference type="InterPro" id="IPR052155">
    <property type="entry name" value="Biofilm_reg_signaling"/>
</dbReference>
<gene>
    <name evidence="3" type="ORF">SAMN02745124_02959</name>
</gene>
<evidence type="ECO:0000313" key="3">
    <source>
        <dbReference type="EMBL" id="SHH97572.1"/>
    </source>
</evidence>
<dbReference type="InterPro" id="IPR000014">
    <property type="entry name" value="PAS"/>
</dbReference>
<keyword evidence="1" id="KW-1133">Transmembrane helix</keyword>
<dbReference type="OrthoDB" id="9782588at2"/>
<dbReference type="SMART" id="SM00091">
    <property type="entry name" value="PAS"/>
    <property type="match status" value="1"/>
</dbReference>
<dbReference type="RefSeq" id="WP_073377339.1">
    <property type="nucleotide sequence ID" value="NZ_FQXS01000019.1"/>
</dbReference>
<evidence type="ECO:0000259" key="2">
    <source>
        <dbReference type="PROSITE" id="PS50112"/>
    </source>
</evidence>